<dbReference type="PANTHER" id="PTHR19277:SF125">
    <property type="entry name" value="B6"/>
    <property type="match status" value="1"/>
</dbReference>
<dbReference type="SUPFAM" id="SSF49899">
    <property type="entry name" value="Concanavalin A-like lectins/glucanases"/>
    <property type="match status" value="3"/>
</dbReference>
<comment type="cofactor">
    <cofactor evidence="1">
        <name>Ca(2+)</name>
        <dbReference type="ChEBI" id="CHEBI:29108"/>
    </cofactor>
</comment>
<dbReference type="SMART" id="SM00159">
    <property type="entry name" value="PTX"/>
    <property type="match status" value="1"/>
</dbReference>
<dbReference type="RefSeq" id="WP_011045291.1">
    <property type="nucleotide sequence ID" value="NC_003910.7"/>
</dbReference>
<dbReference type="PANTHER" id="PTHR19277">
    <property type="entry name" value="PENTRAXIN"/>
    <property type="match status" value="1"/>
</dbReference>
<evidence type="ECO:0000256" key="3">
    <source>
        <dbReference type="ARBA" id="ARBA00022729"/>
    </source>
</evidence>
<accession>Q47VG2</accession>
<sequence>MKSALVFAILLYCISIPAQAARVINSVLLNGNTTTNVAAGETVTVTMEVTTSGNGANANWKSTSYKFNDEPVICENTNDKNGRGTYTNTFEITAPLNGGSYNVSFYAHKNGSCNPGDPGSELVVPDGIVVSSLIAEYRFDEIEYTDTPNEIIDSAGGFHGQAKGSQPVEGKVCNAIDLSATGTSDYAVLDKDILTGKTDFSISVWAKTSKTSNQSVLSGAGSFSSNELIMWFENHTSFRPYLYNSQNGIITTSSIADNNWQHFVWTKEGSQSCLFVDKTLKGCVTQETFQLDIQSLILGQEQDAVGGDFSSSRAFDGLLDEFLVFDSAITPDEIATIYDNQNAGLGYDGSIRNCPILPSPVLDLHFDENNWDAANSIIDISGNDYHANAVNVTPTEGFICNAADLSATGINDYLSLDHSAINGLKDFTLSAWVNTARTSAQTILSVANSTQFNEAVFYYENNTSSWPTIRESPFNTSTKNPVSNISTGSWKHHVWTRKTNVNNGELCLYIDNVLQGCSTHNNGEFAIDVDATGFILGQEQDSLGGDFDSSQAFSGLLDEVLLFDKQLSVNDINNIYNNQVQGKNWDGTERSCGPLEPIAEWRMDEQAWNGSTGEVIDETGSFNGQSKNGADTARSTPALIGNPGTCAYGTFDGVNDYVALPTSFENQQGSFTITAWINPSNLQSGSRIFADDENNSRGYAFSLGDPGSGQLRFYSRGVSPVSVDTLSAVISADTWTFVTAVHNFDTKTREIYINGIAQTVTGGGTSNNYSGNWGVDTGIASIGGETDSGETGNRFTGSIDEVRMYDSALSAAEIEGVYRETHPCDSFIDHFEINTLNGQGLTCEPDIIKLRVCSDPSCSILTPDAVDVVLSVSDSMSDVLTKNVTIVGGEIDVEYIHTKAEVVSLSLDQTFECLNGSPTLCDVTFADAGFRFVTDSGDLTLPVQLSGKPSNIGFNADTFKIEAVKTDDATGACAPLLITGESIEMAASYQSPGTGTELVNISGKNIGTSITGTVFDSLPFIAVPLDFGGITQHSAEYIFTYPDAGSVVLNARYELPDDEGNPSGDFIKGTSNPIIVRPFAFDMFVDKNLPTGDTAYKVNPAATDGSGGEEDVFTVAADEIRISTRAVAWKTGDDANANGLADQVEDLTTNATTNNFIDVSLSSLSHTQLLPTSDIDGALSVETGAEFTSGSQVDIATYDEVGIISLQALKEDYLAAGVSIEGNTPYVGRFIPSHFTVTSIADGILTGTCSVDDSAELPFVYSGQMLSDSPTRGALSYLTTPSFVIEARNKDDVLTQNYIDDFLKLSLTSFQRLMVPNFAVPSVSMLAPVTDTSRMGKDTTNLVHLTANLDDANFTGVKGVISYSYHDEDNFVYSHEENSEVNEFTSDIDLSMVSIIDSDTVAAQDYDLDSSNGLILTLKPSGKLIRFGRAQLANSYGPDTSNLPQTLSVNYYTDDGYFLSENDTCTTYDYNNIFLSNISLDPALSPVQIIVPGKFSDELPLGETRDIILEAPTDNIKGVNTGQVGVIYNISDWLQYDWAYDTEGVDGLFNDNPRGIATFGIYRGNDRIIYQREISR</sequence>
<keyword evidence="2" id="KW-0479">Metal-binding</keyword>
<dbReference type="STRING" id="167879.CPS_4562"/>
<dbReference type="InterPro" id="IPR051360">
    <property type="entry name" value="Neuronal_Pentraxin_Related"/>
</dbReference>
<dbReference type="Gene3D" id="2.60.120.200">
    <property type="match status" value="3"/>
</dbReference>
<dbReference type="HOGENOM" id="CLU_245287_0_0_6"/>
<keyword evidence="4" id="KW-0106">Calcium</keyword>
<dbReference type="InterPro" id="IPR001759">
    <property type="entry name" value="PTX_dom"/>
</dbReference>
<dbReference type="Proteomes" id="UP000000547">
    <property type="component" value="Chromosome"/>
</dbReference>
<evidence type="ECO:0000259" key="8">
    <source>
        <dbReference type="SMART" id="SM00159"/>
    </source>
</evidence>
<dbReference type="Pfam" id="PF20419">
    <property type="entry name" value="DUF6701"/>
    <property type="match status" value="1"/>
</dbReference>
<feature type="domain" description="Pentraxin (PTX)" evidence="8">
    <location>
        <begin position="402"/>
        <end position="620"/>
    </location>
</feature>
<dbReference type="SMART" id="SM00560">
    <property type="entry name" value="LamGL"/>
    <property type="match status" value="1"/>
</dbReference>
<dbReference type="InterPro" id="IPR006558">
    <property type="entry name" value="LamG-like"/>
</dbReference>
<feature type="domain" description="LamG-like jellyroll fold" evidence="9">
    <location>
        <begin position="669"/>
        <end position="812"/>
    </location>
</feature>
<evidence type="ECO:0000256" key="2">
    <source>
        <dbReference type="ARBA" id="ARBA00022723"/>
    </source>
</evidence>
<keyword evidence="5" id="KW-1015">Disulfide bond</keyword>
<dbReference type="InterPro" id="IPR046524">
    <property type="entry name" value="DUF6701"/>
</dbReference>
<keyword evidence="6" id="KW-0325">Glycoprotein</keyword>
<evidence type="ECO:0000256" key="1">
    <source>
        <dbReference type="ARBA" id="ARBA00001913"/>
    </source>
</evidence>
<evidence type="ECO:0000256" key="6">
    <source>
        <dbReference type="ARBA" id="ARBA00023180"/>
    </source>
</evidence>
<dbReference type="InterPro" id="IPR013320">
    <property type="entry name" value="ConA-like_dom_sf"/>
</dbReference>
<evidence type="ECO:0000313" key="11">
    <source>
        <dbReference type="Proteomes" id="UP000000547"/>
    </source>
</evidence>
<proteinExistence type="predicted"/>
<dbReference type="Pfam" id="PF13385">
    <property type="entry name" value="Laminin_G_3"/>
    <property type="match status" value="2"/>
</dbReference>
<evidence type="ECO:0000256" key="5">
    <source>
        <dbReference type="ARBA" id="ARBA00023157"/>
    </source>
</evidence>
<dbReference type="Pfam" id="PF00354">
    <property type="entry name" value="Pentaxin"/>
    <property type="match status" value="1"/>
</dbReference>
<dbReference type="EMBL" id="CP000083">
    <property type="protein sequence ID" value="AAZ26356.1"/>
    <property type="molecule type" value="Genomic_DNA"/>
</dbReference>
<gene>
    <name evidence="10" type="ordered locus">CPS_4562</name>
</gene>
<evidence type="ECO:0000313" key="10">
    <source>
        <dbReference type="EMBL" id="AAZ26356.1"/>
    </source>
</evidence>
<feature type="chain" id="PRO_5004233664" evidence="7">
    <location>
        <begin position="21"/>
        <end position="1576"/>
    </location>
</feature>
<evidence type="ECO:0000259" key="9">
    <source>
        <dbReference type="SMART" id="SM00560"/>
    </source>
</evidence>
<keyword evidence="3 7" id="KW-0732">Signal</keyword>
<name>Q47VG2_COLP3</name>
<organism evidence="10 11">
    <name type="scientific">Colwellia psychrerythraea (strain 34H / ATCC BAA-681)</name>
    <name type="common">Vibrio psychroerythus</name>
    <dbReference type="NCBI Taxonomy" id="167879"/>
    <lineage>
        <taxon>Bacteria</taxon>
        <taxon>Pseudomonadati</taxon>
        <taxon>Pseudomonadota</taxon>
        <taxon>Gammaproteobacteria</taxon>
        <taxon>Alteromonadales</taxon>
        <taxon>Colwelliaceae</taxon>
        <taxon>Colwellia</taxon>
    </lineage>
</organism>
<evidence type="ECO:0000256" key="4">
    <source>
        <dbReference type="ARBA" id="ARBA00022837"/>
    </source>
</evidence>
<dbReference type="GO" id="GO:0046872">
    <property type="term" value="F:metal ion binding"/>
    <property type="evidence" value="ECO:0007669"/>
    <property type="project" value="UniProtKB-KW"/>
</dbReference>
<feature type="signal peptide" evidence="7">
    <location>
        <begin position="1"/>
        <end position="20"/>
    </location>
</feature>
<evidence type="ECO:0000256" key="7">
    <source>
        <dbReference type="SAM" id="SignalP"/>
    </source>
</evidence>
<protein>
    <submittedName>
        <fullName evidence="10">Uncharacterized protein</fullName>
    </submittedName>
</protein>
<reference evidence="10" key="1">
    <citation type="journal article" date="2005" name="Proc. Natl. Acad. Sci. U.S.A.">
        <title>The psychrophilic lifestyle as revealed by the genome sequence of Colwellia psychrerythraea 34H through genomic and proteomic analyses.</title>
        <authorList>
            <person name="Methe B.A."/>
            <person name="Nelson K.E."/>
            <person name="Deming J.W."/>
            <person name="Momen B."/>
            <person name="Melamud E."/>
            <person name="Zhang X."/>
            <person name="Moult J."/>
            <person name="Madupu R."/>
            <person name="Nelson W.C."/>
            <person name="Dodson R.J."/>
            <person name="Brinkac L.M."/>
            <person name="Daugherty S.C."/>
            <person name="Durkin A.S."/>
            <person name="DeBoy R.T."/>
            <person name="Kolonay J.F."/>
            <person name="Sullivan S.A."/>
            <person name="Zhou L."/>
            <person name="Davidsen T.M."/>
            <person name="Wu M."/>
            <person name="Huston A.L."/>
            <person name="Lewis M."/>
            <person name="Weaver B."/>
            <person name="Weidman J.F."/>
            <person name="Khouri H."/>
            <person name="Utterback T.R."/>
            <person name="Feldblyum T.V."/>
            <person name="Fraser C.M."/>
        </authorList>
    </citation>
    <scope>NUCLEOTIDE SEQUENCE [LARGE SCALE GENOMIC DNA]</scope>
    <source>
        <strain evidence="10">34H</strain>
    </source>
</reference>
<dbReference type="KEGG" id="cps:CPS_4562"/>